<organism evidence="5 6">
    <name type="scientific">Legionella impletisoli</name>
    <dbReference type="NCBI Taxonomy" id="343510"/>
    <lineage>
        <taxon>Bacteria</taxon>
        <taxon>Pseudomonadati</taxon>
        <taxon>Pseudomonadota</taxon>
        <taxon>Gammaproteobacteria</taxon>
        <taxon>Legionellales</taxon>
        <taxon>Legionellaceae</taxon>
        <taxon>Legionella</taxon>
    </lineage>
</organism>
<comment type="caution">
    <text evidence="5">The sequence shown here is derived from an EMBL/GenBank/DDBJ whole genome shotgun (WGS) entry which is preliminary data.</text>
</comment>
<feature type="domain" description="Peptidase C58 YopT-type" evidence="4">
    <location>
        <begin position="28"/>
        <end position="174"/>
    </location>
</feature>
<dbReference type="Pfam" id="PF03543">
    <property type="entry name" value="Peptidase_C58"/>
    <property type="match status" value="1"/>
</dbReference>
<dbReference type="InterPro" id="IPR036770">
    <property type="entry name" value="Ankyrin_rpt-contain_sf"/>
</dbReference>
<evidence type="ECO:0000256" key="1">
    <source>
        <dbReference type="ARBA" id="ARBA00022670"/>
    </source>
</evidence>
<keyword evidence="2" id="KW-0378">Hydrolase</keyword>
<evidence type="ECO:0000256" key="2">
    <source>
        <dbReference type="ARBA" id="ARBA00022801"/>
    </source>
</evidence>
<dbReference type="SUPFAM" id="SSF48403">
    <property type="entry name" value="Ankyrin repeat"/>
    <property type="match status" value="1"/>
</dbReference>
<protein>
    <recommendedName>
        <fullName evidence="4">Peptidase C58 YopT-type domain-containing protein</fullName>
    </recommendedName>
</protein>
<evidence type="ECO:0000256" key="3">
    <source>
        <dbReference type="ARBA" id="ARBA00022807"/>
    </source>
</evidence>
<keyword evidence="3" id="KW-0788">Thiol protease</keyword>
<proteinExistence type="predicted"/>
<dbReference type="AlphaFoldDB" id="A0A917JYL7"/>
<dbReference type="Proteomes" id="UP000630149">
    <property type="component" value="Unassembled WGS sequence"/>
</dbReference>
<dbReference type="OrthoDB" id="5654137at2"/>
<dbReference type="GO" id="GO:0004197">
    <property type="term" value="F:cysteine-type endopeptidase activity"/>
    <property type="evidence" value="ECO:0007669"/>
    <property type="project" value="InterPro"/>
</dbReference>
<evidence type="ECO:0000313" key="5">
    <source>
        <dbReference type="EMBL" id="GGI92472.1"/>
    </source>
</evidence>
<dbReference type="EMBL" id="BMOB01000013">
    <property type="protein sequence ID" value="GGI92472.1"/>
    <property type="molecule type" value="Genomic_DNA"/>
</dbReference>
<dbReference type="RefSeq" id="WP_131777398.1">
    <property type="nucleotide sequence ID" value="NZ_BMOB01000013.1"/>
</dbReference>
<dbReference type="GO" id="GO:0006508">
    <property type="term" value="P:proteolysis"/>
    <property type="evidence" value="ECO:0007669"/>
    <property type="project" value="UniProtKB-KW"/>
</dbReference>
<reference evidence="5" key="2">
    <citation type="submission" date="2020-09" db="EMBL/GenBank/DDBJ databases">
        <authorList>
            <person name="Sun Q."/>
            <person name="Ohkuma M."/>
        </authorList>
    </citation>
    <scope>NUCLEOTIDE SEQUENCE</scope>
    <source>
        <strain evidence="5">JCM 13919</strain>
    </source>
</reference>
<dbReference type="Gene3D" id="1.25.40.20">
    <property type="entry name" value="Ankyrin repeat-containing domain"/>
    <property type="match status" value="1"/>
</dbReference>
<dbReference type="InterPro" id="IPR006473">
    <property type="entry name" value="Peptidase_C58_Yopt"/>
</dbReference>
<evidence type="ECO:0000313" key="6">
    <source>
        <dbReference type="Proteomes" id="UP000630149"/>
    </source>
</evidence>
<dbReference type="Gene3D" id="3.90.70.20">
    <property type="match status" value="1"/>
</dbReference>
<reference evidence="5" key="1">
    <citation type="journal article" date="2014" name="Int. J. Syst. Evol. Microbiol.">
        <title>Complete genome sequence of Corynebacterium casei LMG S-19264T (=DSM 44701T), isolated from a smear-ripened cheese.</title>
        <authorList>
            <consortium name="US DOE Joint Genome Institute (JGI-PGF)"/>
            <person name="Walter F."/>
            <person name="Albersmeier A."/>
            <person name="Kalinowski J."/>
            <person name="Ruckert C."/>
        </authorList>
    </citation>
    <scope>NUCLEOTIDE SEQUENCE</scope>
    <source>
        <strain evidence="5">JCM 13919</strain>
    </source>
</reference>
<sequence>MSINLGQGQVIDNLNRYLEWHNLPLRMNKEGICNGLAMVYVKYVLENKEKEFFDMLGYIAGKEISSEMEIQVNHFVNEVILSFIPEKYDKKLNQSNAIKALAIDNKSLKSSFDLALVTSDDNWANIFTSLSLRENEVMRVASINHTVAVAKKEGQYIVYDPNYSSGFKTFANEKQLVQELHKNVFEYNRGPLGLEVSVICHPDSPARDFPKLKEIYHAYLTHENITQVAKTDGKKFDTLQRSAILNDAAAISELLSIGAKDDNYQAAAEAVMSNNPDTLRVLLENIKEPNVINGLFVAALEHGRSETFDELLQHSFSRTVIENAAKMNLNKSWLINKAAEGGNVEVLQKTIQLCQTNLGTEDLLSPFILEKQPMEDAICAAIRGGDVKSVELLMEHLEKEGFDDPIRNVQYLTLAIRENQPYMVALLLKKIPSEFVQTISMTASATEKTDLFIIHQLQKHDVNFSTTAKAIIDKKEHRPVGIILSIGIMLNKFSDFCKEKLLNKAGVDHNVQACKTIQAKLANIQHEALESEEEPNSGLSPK</sequence>
<accession>A0A917JYL7</accession>
<gene>
    <name evidence="5" type="primary">legA2</name>
    <name evidence="5" type="ORF">GCM10007966_21400</name>
</gene>
<keyword evidence="6" id="KW-1185">Reference proteome</keyword>
<keyword evidence="1" id="KW-0645">Protease</keyword>
<evidence type="ECO:0000259" key="4">
    <source>
        <dbReference type="Pfam" id="PF03543"/>
    </source>
</evidence>
<name>A0A917JYL7_9GAMM</name>